<evidence type="ECO:0000256" key="9">
    <source>
        <dbReference type="ARBA" id="ARBA00023118"/>
    </source>
</evidence>
<comment type="similarity">
    <text evidence="2">In the central section; belongs to the CRISPR-associated helicase Cas3 family.</text>
</comment>
<dbReference type="InterPro" id="IPR006474">
    <property type="entry name" value="Helicase_Cas3_CRISPR-ass_core"/>
</dbReference>
<evidence type="ECO:0000256" key="6">
    <source>
        <dbReference type="ARBA" id="ARBA00022801"/>
    </source>
</evidence>
<dbReference type="GO" id="GO:0005524">
    <property type="term" value="F:ATP binding"/>
    <property type="evidence" value="ECO:0007669"/>
    <property type="project" value="UniProtKB-KW"/>
</dbReference>
<dbReference type="GO" id="GO:0004518">
    <property type="term" value="F:nuclease activity"/>
    <property type="evidence" value="ECO:0007669"/>
    <property type="project" value="UniProtKB-KW"/>
</dbReference>
<keyword evidence="6" id="KW-0378">Hydrolase</keyword>
<keyword evidence="8" id="KW-0067">ATP-binding</keyword>
<dbReference type="PROSITE" id="PS51643">
    <property type="entry name" value="HD_CAS3"/>
    <property type="match status" value="1"/>
</dbReference>
<keyword evidence="9" id="KW-0051">Antiviral defense</keyword>
<reference evidence="11 13" key="1">
    <citation type="submission" date="2017-02" db="EMBL/GenBank/DDBJ databases">
        <title>Streptomyces pactum ACT12 Genome sequencing and assembly.</title>
        <authorList>
            <person name="Xue Q."/>
            <person name="Yan X."/>
            <person name="Jia L."/>
            <person name="Yan H."/>
        </authorList>
    </citation>
    <scope>NUCLEOTIDE SEQUENCE [LARGE SCALE GENOMIC DNA]</scope>
    <source>
        <strain evidence="11 13">ACT12</strain>
    </source>
</reference>
<dbReference type="PANTHER" id="PTHR47963">
    <property type="entry name" value="DEAD-BOX ATP-DEPENDENT RNA HELICASE 47, MITOCHONDRIAL"/>
    <property type="match status" value="1"/>
</dbReference>
<dbReference type="InterPro" id="IPR050547">
    <property type="entry name" value="DEAD_box_RNA_helicases"/>
</dbReference>
<keyword evidence="3" id="KW-0540">Nuclease</keyword>
<dbReference type="CDD" id="cd17930">
    <property type="entry name" value="DEXHc_cas3"/>
    <property type="match status" value="1"/>
</dbReference>
<dbReference type="PANTHER" id="PTHR47963:SF9">
    <property type="entry name" value="CRISPR-ASSOCIATED ENDONUCLEASE_HELICASE CAS3"/>
    <property type="match status" value="1"/>
</dbReference>
<evidence type="ECO:0000259" key="10">
    <source>
        <dbReference type="PROSITE" id="PS51643"/>
    </source>
</evidence>
<dbReference type="KEGG" id="spac:B1H29_36775"/>
<dbReference type="InterPro" id="IPR006483">
    <property type="entry name" value="CRISPR-assoc_Cas3_HD"/>
</dbReference>
<evidence type="ECO:0000313" key="11">
    <source>
        <dbReference type="EMBL" id="AQS65599.1"/>
    </source>
</evidence>
<dbReference type="InterPro" id="IPR054712">
    <property type="entry name" value="Cas3-like_dom"/>
</dbReference>
<dbReference type="AlphaFoldDB" id="A0A1S6J1H1"/>
<proteinExistence type="inferred from homology"/>
<name>A0A1S6J1H1_9ACTN</name>
<keyword evidence="13" id="KW-1185">Reference proteome</keyword>
<dbReference type="Gene3D" id="3.40.50.300">
    <property type="entry name" value="P-loop containing nucleotide triphosphate hydrolases"/>
    <property type="match status" value="2"/>
</dbReference>
<organism evidence="11 13">
    <name type="scientific">Streptomyces pactum</name>
    <dbReference type="NCBI Taxonomy" id="68249"/>
    <lineage>
        <taxon>Bacteria</taxon>
        <taxon>Bacillati</taxon>
        <taxon>Actinomycetota</taxon>
        <taxon>Actinomycetes</taxon>
        <taxon>Kitasatosporales</taxon>
        <taxon>Streptomycetaceae</taxon>
        <taxon>Streptomyces</taxon>
    </lineage>
</organism>
<dbReference type="Pfam" id="PF00270">
    <property type="entry name" value="DEAD"/>
    <property type="match status" value="1"/>
</dbReference>
<dbReference type="Proteomes" id="UP000189443">
    <property type="component" value="Chromosome"/>
</dbReference>
<keyword evidence="4" id="KW-0479">Metal-binding</keyword>
<dbReference type="NCBIfam" id="TIGR01596">
    <property type="entry name" value="cas3_HD"/>
    <property type="match status" value="1"/>
</dbReference>
<evidence type="ECO:0000256" key="7">
    <source>
        <dbReference type="ARBA" id="ARBA00022806"/>
    </source>
</evidence>
<dbReference type="Pfam" id="PF18019">
    <property type="entry name" value="Cas3_HD"/>
    <property type="match status" value="1"/>
</dbReference>
<dbReference type="GO" id="GO:0003723">
    <property type="term" value="F:RNA binding"/>
    <property type="evidence" value="ECO:0007669"/>
    <property type="project" value="TreeGrafter"/>
</dbReference>
<evidence type="ECO:0000256" key="1">
    <source>
        <dbReference type="ARBA" id="ARBA00006847"/>
    </source>
</evidence>
<evidence type="ECO:0000256" key="5">
    <source>
        <dbReference type="ARBA" id="ARBA00022741"/>
    </source>
</evidence>
<dbReference type="KEGG" id="spac:B1H29_00285"/>
<comment type="similarity">
    <text evidence="1">In the N-terminal section; belongs to the CRISPR-associated nuclease Cas3-HD family.</text>
</comment>
<dbReference type="CDD" id="cd09641">
    <property type="entry name" value="Cas3''_I"/>
    <property type="match status" value="1"/>
</dbReference>
<dbReference type="Gene3D" id="1.10.3210.30">
    <property type="match status" value="1"/>
</dbReference>
<evidence type="ECO:0000313" key="12">
    <source>
        <dbReference type="EMBL" id="AQS71654.1"/>
    </source>
</evidence>
<evidence type="ECO:0000256" key="4">
    <source>
        <dbReference type="ARBA" id="ARBA00022723"/>
    </source>
</evidence>
<accession>A0A1S6J1H1</accession>
<dbReference type="GO" id="GO:0016787">
    <property type="term" value="F:hydrolase activity"/>
    <property type="evidence" value="ECO:0007669"/>
    <property type="project" value="UniProtKB-KW"/>
</dbReference>
<dbReference type="EMBL" id="CP019724">
    <property type="protein sequence ID" value="AQS71654.1"/>
    <property type="molecule type" value="Genomic_DNA"/>
</dbReference>
<dbReference type="GO" id="GO:0046872">
    <property type="term" value="F:metal ion binding"/>
    <property type="evidence" value="ECO:0007669"/>
    <property type="project" value="UniProtKB-KW"/>
</dbReference>
<dbReference type="GO" id="GO:0003724">
    <property type="term" value="F:RNA helicase activity"/>
    <property type="evidence" value="ECO:0007669"/>
    <property type="project" value="TreeGrafter"/>
</dbReference>
<feature type="domain" description="HD Cas3-type" evidence="10">
    <location>
        <begin position="1"/>
        <end position="201"/>
    </location>
</feature>
<dbReference type="InterPro" id="IPR027417">
    <property type="entry name" value="P-loop_NTPase"/>
</dbReference>
<dbReference type="Pfam" id="PF22590">
    <property type="entry name" value="Cas3-like_C_2"/>
    <property type="match status" value="1"/>
</dbReference>
<evidence type="ECO:0000256" key="8">
    <source>
        <dbReference type="ARBA" id="ARBA00022840"/>
    </source>
</evidence>
<protein>
    <recommendedName>
        <fullName evidence="10">HD Cas3-type domain-containing protein</fullName>
    </recommendedName>
</protein>
<keyword evidence="7" id="KW-0347">Helicase</keyword>
<gene>
    <name evidence="11" type="ORF">B1H29_00285</name>
    <name evidence="12" type="ORF">B1H29_36775</name>
</gene>
<keyword evidence="5" id="KW-0547">Nucleotide-binding</keyword>
<dbReference type="InterPro" id="IPR038257">
    <property type="entry name" value="CRISPR-assoc_Cas3_HD_sf"/>
</dbReference>
<dbReference type="EMBL" id="CP019724">
    <property type="protein sequence ID" value="AQS65599.1"/>
    <property type="molecule type" value="Genomic_DNA"/>
</dbReference>
<dbReference type="NCBIfam" id="TIGR01587">
    <property type="entry name" value="cas3_core"/>
    <property type="match status" value="1"/>
</dbReference>
<evidence type="ECO:0000313" key="13">
    <source>
        <dbReference type="Proteomes" id="UP000189443"/>
    </source>
</evidence>
<evidence type="ECO:0000256" key="3">
    <source>
        <dbReference type="ARBA" id="ARBA00022722"/>
    </source>
</evidence>
<dbReference type="GO" id="GO:0051607">
    <property type="term" value="P:defense response to virus"/>
    <property type="evidence" value="ECO:0007669"/>
    <property type="project" value="UniProtKB-KW"/>
</dbReference>
<dbReference type="InterPro" id="IPR011545">
    <property type="entry name" value="DEAD/DEAH_box_helicase_dom"/>
</dbReference>
<evidence type="ECO:0000256" key="2">
    <source>
        <dbReference type="ARBA" id="ARBA00009046"/>
    </source>
</evidence>
<dbReference type="SUPFAM" id="SSF52540">
    <property type="entry name" value="P-loop containing nucleoside triphosphate hydrolases"/>
    <property type="match status" value="1"/>
</dbReference>
<sequence length="898" mass="97869">MGPYPVLGHLIDTAMIAGQLWDNYLTAGQRDIIAKGWGVTEVHARQLVMFWAGLHDLGKICPAFQHQDQKAAAGLLEDPAYPVPDDRSSIRHERVSHLTAPMLLAQAGYPTSGRPLRSIAHQIGQILGGHHGTYGNALNARTLTGPEDQEPRVGAAGWSAQRAAHLHTVHALCGSPEPPALFAPGGACVVATGLIVLADWLASRIGWVRARHWERKHSRDPRDWKTHAERAQRAAPEALAQVQLASAVWKPAKSFTAMFPFITDPYPLQADLAKRLPALVNGPGLVVITAPTGDGKTETALFTAHVLGHAARTEGLGVFLPTMATTDAMHTRITEHVAQAASVRMPVALLHSMAWLNADYNPDTDRVLTDASTTAGEWIKGRHRGLLAGVAVGTWDTAALAALPVRYNVMRWLGLTGKTVVIDEAHAYDAYGHRLTERLLEWLGHTRTPVILLSATLTGTIATRLAAAYRTGAGHTSPATIAPTYPGWTHIDATTGTVTTSETLPTTRARRLAVNLHHIRHQASPTNPDSRLATLTRTLQPMIDEGRGCAAVVCNTVADAQATARHLRTAWAGPTAPLVQLLHARMPARQRRGVTRRIEHWAGKPRAARTTPDGHYTPARGRRPSRPVIVVATQVIEQSLDVDFDHVISDLAPIALLLQRAGRCHRHPRTDRPAWAPAPAMTVLIPTGKLPPQRWGTVYSENLLNRTVTALQGLGGGICAIPEDVQSLVDQVYAADWTTTAGTHDLATEHATRALADTATIPTPTQLIRDLHPLTTIDDENLLVTRLGADSVRVLPVWTDTNGRPWLDRQARHRPLPTHIDPRDTATIRNLMAHTVQVDHRWLQGHGAETNTPTTWRHIGALQDVLLLPQRVTSTGRRPYRLNGKTHHLSRLDGLVRE</sequence>